<dbReference type="SUPFAM" id="SSF48350">
    <property type="entry name" value="GTPase activation domain, GAP"/>
    <property type="match status" value="1"/>
</dbReference>
<dbReference type="GO" id="GO:0005737">
    <property type="term" value="C:cytoplasm"/>
    <property type="evidence" value="ECO:0007669"/>
    <property type="project" value="TreeGrafter"/>
</dbReference>
<dbReference type="Gene3D" id="1.10.555.10">
    <property type="entry name" value="Rho GTPase activation protein"/>
    <property type="match status" value="1"/>
</dbReference>
<dbReference type="EMBL" id="CAJNOQ010032402">
    <property type="protein sequence ID" value="CAF1584880.1"/>
    <property type="molecule type" value="Genomic_DNA"/>
</dbReference>
<dbReference type="Proteomes" id="UP000681722">
    <property type="component" value="Unassembled WGS sequence"/>
</dbReference>
<keyword evidence="1" id="KW-0343">GTPase activation</keyword>
<evidence type="ECO:0000313" key="4">
    <source>
        <dbReference type="EMBL" id="CAF4454029.1"/>
    </source>
</evidence>
<dbReference type="PROSITE" id="PS50238">
    <property type="entry name" value="RHOGAP"/>
    <property type="match status" value="1"/>
</dbReference>
<dbReference type="InterPro" id="IPR000198">
    <property type="entry name" value="RhoGAP_dom"/>
</dbReference>
<keyword evidence="5" id="KW-1185">Reference proteome</keyword>
<dbReference type="InterPro" id="IPR050729">
    <property type="entry name" value="Rho-GAP"/>
</dbReference>
<evidence type="ECO:0000313" key="5">
    <source>
        <dbReference type="Proteomes" id="UP000663829"/>
    </source>
</evidence>
<evidence type="ECO:0000256" key="1">
    <source>
        <dbReference type="ARBA" id="ARBA00022468"/>
    </source>
</evidence>
<dbReference type="AlphaFoldDB" id="A0A815ZLP8"/>
<comment type="caution">
    <text evidence="3">The sequence shown here is derived from an EMBL/GenBank/DDBJ whole genome shotgun (WGS) entry which is preliminary data.</text>
</comment>
<dbReference type="PANTHER" id="PTHR23176:SF129">
    <property type="entry name" value="RHO GTPASE ACTIVATING PROTEIN AT 16F, ISOFORM E-RELATED"/>
    <property type="match status" value="1"/>
</dbReference>
<organism evidence="3 5">
    <name type="scientific">Didymodactylos carnosus</name>
    <dbReference type="NCBI Taxonomy" id="1234261"/>
    <lineage>
        <taxon>Eukaryota</taxon>
        <taxon>Metazoa</taxon>
        <taxon>Spiralia</taxon>
        <taxon>Gnathifera</taxon>
        <taxon>Rotifera</taxon>
        <taxon>Eurotatoria</taxon>
        <taxon>Bdelloidea</taxon>
        <taxon>Philodinida</taxon>
        <taxon>Philodinidae</taxon>
        <taxon>Didymodactylos</taxon>
    </lineage>
</organism>
<proteinExistence type="predicted"/>
<dbReference type="PANTHER" id="PTHR23176">
    <property type="entry name" value="RHO/RAC/CDC GTPASE-ACTIVATING PROTEIN"/>
    <property type="match status" value="1"/>
</dbReference>
<feature type="domain" description="Rho-GAP" evidence="2">
    <location>
        <begin position="1"/>
        <end position="131"/>
    </location>
</feature>
<dbReference type="CDD" id="cd00159">
    <property type="entry name" value="RhoGAP"/>
    <property type="match status" value="1"/>
</dbReference>
<dbReference type="Proteomes" id="UP000663829">
    <property type="component" value="Unassembled WGS sequence"/>
</dbReference>
<dbReference type="GO" id="GO:0007165">
    <property type="term" value="P:signal transduction"/>
    <property type="evidence" value="ECO:0007669"/>
    <property type="project" value="InterPro"/>
</dbReference>
<accession>A0A815ZLP8</accession>
<evidence type="ECO:0000313" key="3">
    <source>
        <dbReference type="EMBL" id="CAF1584880.1"/>
    </source>
</evidence>
<dbReference type="Pfam" id="PF00620">
    <property type="entry name" value="RhoGAP"/>
    <property type="match status" value="1"/>
</dbReference>
<protein>
    <recommendedName>
        <fullName evidence="2">Rho-GAP domain-containing protein</fullName>
    </recommendedName>
</protein>
<dbReference type="InterPro" id="IPR008936">
    <property type="entry name" value="Rho_GTPase_activation_prot"/>
</dbReference>
<dbReference type="SMART" id="SM00324">
    <property type="entry name" value="RhoGAP"/>
    <property type="match status" value="1"/>
</dbReference>
<sequence>LEQKSVHVAANLLKLFFRELPEPLFTTQLYPLFLRAIQMNDPDNQRLSLLENISNLPQTNRRILYRLLDHLILVSRNSQQNMMHLENLAVVFGPTLMRPSKLVDSNSSYYAQSGSSQQLNKLVVNVKQEPDLDQMSNELQGSMFQCQIVLQCLKLRRDNQLI</sequence>
<dbReference type="OrthoDB" id="79452at2759"/>
<feature type="non-terminal residue" evidence="3">
    <location>
        <position position="1"/>
    </location>
</feature>
<dbReference type="GO" id="GO:0005096">
    <property type="term" value="F:GTPase activator activity"/>
    <property type="evidence" value="ECO:0007669"/>
    <property type="project" value="UniProtKB-KW"/>
</dbReference>
<dbReference type="EMBL" id="CAJOBC010098435">
    <property type="protein sequence ID" value="CAF4454029.1"/>
    <property type="molecule type" value="Genomic_DNA"/>
</dbReference>
<evidence type="ECO:0000259" key="2">
    <source>
        <dbReference type="PROSITE" id="PS50238"/>
    </source>
</evidence>
<name>A0A815ZLP8_9BILA</name>
<gene>
    <name evidence="3" type="ORF">GPM918_LOCUS41346</name>
    <name evidence="4" type="ORF">SRO942_LOCUS42388</name>
</gene>
<reference evidence="3" key="1">
    <citation type="submission" date="2021-02" db="EMBL/GenBank/DDBJ databases">
        <authorList>
            <person name="Nowell W R."/>
        </authorList>
    </citation>
    <scope>NUCLEOTIDE SEQUENCE</scope>
</reference>